<comment type="caution">
    <text evidence="4">The sequence shown here is derived from an EMBL/GenBank/DDBJ whole genome shotgun (WGS) entry which is preliminary data.</text>
</comment>
<accession>A0A8J8FC75</accession>
<dbReference type="CDD" id="cd04496">
    <property type="entry name" value="SSB_OBF"/>
    <property type="match status" value="1"/>
</dbReference>
<dbReference type="InterPro" id="IPR000424">
    <property type="entry name" value="Primosome_PriB/ssb"/>
</dbReference>
<reference evidence="4" key="1">
    <citation type="submission" date="2019-10" db="EMBL/GenBank/DDBJ databases">
        <title>Draft genome sequence of Panacibacter sp. KCS-6.</title>
        <authorList>
            <person name="Yim K.J."/>
        </authorList>
    </citation>
    <scope>NUCLEOTIDE SEQUENCE</scope>
    <source>
        <strain evidence="4">KCS-6</strain>
    </source>
</reference>
<protein>
    <recommendedName>
        <fullName evidence="3">Single-stranded DNA-binding protein</fullName>
    </recommendedName>
</protein>
<dbReference type="RefSeq" id="WP_171605775.1">
    <property type="nucleotide sequence ID" value="NZ_WHPF01000001.1"/>
</dbReference>
<dbReference type="GO" id="GO:0003697">
    <property type="term" value="F:single-stranded DNA binding"/>
    <property type="evidence" value="ECO:0007669"/>
    <property type="project" value="InterPro"/>
</dbReference>
<dbReference type="Proteomes" id="UP000598971">
    <property type="component" value="Unassembled WGS sequence"/>
</dbReference>
<evidence type="ECO:0000313" key="4">
    <source>
        <dbReference type="EMBL" id="NNV53858.1"/>
    </source>
</evidence>
<dbReference type="InterPro" id="IPR011344">
    <property type="entry name" value="ssDNA-bd"/>
</dbReference>
<dbReference type="PROSITE" id="PS50935">
    <property type="entry name" value="SSB"/>
    <property type="match status" value="1"/>
</dbReference>
<dbReference type="InterPro" id="IPR012340">
    <property type="entry name" value="NA-bd_OB-fold"/>
</dbReference>
<dbReference type="NCBIfam" id="TIGR00621">
    <property type="entry name" value="ssb"/>
    <property type="match status" value="1"/>
</dbReference>
<evidence type="ECO:0000256" key="3">
    <source>
        <dbReference type="RuleBase" id="RU000524"/>
    </source>
</evidence>
<sequence>MQQLIGRLTQNAKVCELKDGRKVTNFSIALNDSYKQKGSGEVKKIVTYVDCAYWINEKVAAYLIKGSIVEVNGRIGVRAYLNLQNEAKGVLTCLV</sequence>
<proteinExistence type="predicted"/>
<dbReference type="SUPFAM" id="SSF50249">
    <property type="entry name" value="Nucleic acid-binding proteins"/>
    <property type="match status" value="1"/>
</dbReference>
<gene>
    <name evidence="4" type="primary">ssb</name>
    <name evidence="4" type="ORF">GD597_00210</name>
</gene>
<dbReference type="Gene3D" id="2.40.50.140">
    <property type="entry name" value="Nucleic acid-binding proteins"/>
    <property type="match status" value="1"/>
</dbReference>
<dbReference type="GO" id="GO:0006260">
    <property type="term" value="P:DNA replication"/>
    <property type="evidence" value="ECO:0007669"/>
    <property type="project" value="InterPro"/>
</dbReference>
<name>A0A8J8FC75_9BACT</name>
<dbReference type="EMBL" id="WHPF01000001">
    <property type="protein sequence ID" value="NNV53858.1"/>
    <property type="molecule type" value="Genomic_DNA"/>
</dbReference>
<evidence type="ECO:0000256" key="1">
    <source>
        <dbReference type="ARBA" id="ARBA00023125"/>
    </source>
</evidence>
<dbReference type="AlphaFoldDB" id="A0A8J8FC75"/>
<dbReference type="Pfam" id="PF00436">
    <property type="entry name" value="SSB"/>
    <property type="match status" value="1"/>
</dbReference>
<evidence type="ECO:0000313" key="5">
    <source>
        <dbReference type="Proteomes" id="UP000598971"/>
    </source>
</evidence>
<evidence type="ECO:0000256" key="2">
    <source>
        <dbReference type="PROSITE-ProRule" id="PRU00252"/>
    </source>
</evidence>
<keyword evidence="5" id="KW-1185">Reference proteome</keyword>
<organism evidence="4 5">
    <name type="scientific">Limnovirga soli</name>
    <dbReference type="NCBI Taxonomy" id="2656915"/>
    <lineage>
        <taxon>Bacteria</taxon>
        <taxon>Pseudomonadati</taxon>
        <taxon>Bacteroidota</taxon>
        <taxon>Chitinophagia</taxon>
        <taxon>Chitinophagales</taxon>
        <taxon>Chitinophagaceae</taxon>
        <taxon>Limnovirga</taxon>
    </lineage>
</organism>
<keyword evidence="1 2" id="KW-0238">DNA-binding</keyword>
<dbReference type="PIRSF" id="PIRSF002070">
    <property type="entry name" value="SSB"/>
    <property type="match status" value="1"/>
</dbReference>